<feature type="domain" description="ABC transporter" evidence="5">
    <location>
        <begin position="2"/>
        <end position="216"/>
    </location>
</feature>
<dbReference type="InterPro" id="IPR050683">
    <property type="entry name" value="Bact_Polysacc_Export_ATP-bd"/>
</dbReference>
<name>A0A0X3TNE6_9RHOB</name>
<dbReference type="GO" id="GO:0140359">
    <property type="term" value="F:ABC-type transporter activity"/>
    <property type="evidence" value="ECO:0007669"/>
    <property type="project" value="InterPro"/>
</dbReference>
<keyword evidence="4 6" id="KW-0067">ATP-binding</keyword>
<keyword evidence="2" id="KW-0813">Transport</keyword>
<dbReference type="InterPro" id="IPR015860">
    <property type="entry name" value="ABC_transpr_TagH-like"/>
</dbReference>
<dbReference type="SUPFAM" id="SSF52540">
    <property type="entry name" value="P-loop containing nucleoside triphosphate hydrolases"/>
    <property type="match status" value="1"/>
</dbReference>
<dbReference type="RefSeq" id="WP_068340142.1">
    <property type="nucleotide sequence ID" value="NZ_LQBP01000011.1"/>
</dbReference>
<evidence type="ECO:0000256" key="2">
    <source>
        <dbReference type="ARBA" id="ARBA00022448"/>
    </source>
</evidence>
<keyword evidence="3" id="KW-0547">Nucleotide-binding</keyword>
<dbReference type="AlphaFoldDB" id="A0A0X3TNE6"/>
<dbReference type="Gene3D" id="3.40.50.300">
    <property type="entry name" value="P-loop containing nucleotide triphosphate hydrolases"/>
    <property type="match status" value="1"/>
</dbReference>
<dbReference type="GO" id="GO:0016020">
    <property type="term" value="C:membrane"/>
    <property type="evidence" value="ECO:0007669"/>
    <property type="project" value="InterPro"/>
</dbReference>
<dbReference type="PANTHER" id="PTHR46743">
    <property type="entry name" value="TEICHOIC ACIDS EXPORT ATP-BINDING PROTEIN TAGH"/>
    <property type="match status" value="1"/>
</dbReference>
<evidence type="ECO:0000256" key="3">
    <source>
        <dbReference type="ARBA" id="ARBA00022741"/>
    </source>
</evidence>
<dbReference type="EMBL" id="LQBP01000011">
    <property type="protein sequence ID" value="KUJ77278.1"/>
    <property type="molecule type" value="Genomic_DNA"/>
</dbReference>
<dbReference type="OrthoDB" id="9778870at2"/>
<dbReference type="PANTHER" id="PTHR46743:SF2">
    <property type="entry name" value="TEICHOIC ACIDS EXPORT ATP-BINDING PROTEIN TAGH"/>
    <property type="match status" value="1"/>
</dbReference>
<protein>
    <submittedName>
        <fullName evidence="6">ABC transporter ATP-binding protein</fullName>
    </submittedName>
</protein>
<dbReference type="Pfam" id="PF00005">
    <property type="entry name" value="ABC_tran"/>
    <property type="match status" value="1"/>
</dbReference>
<evidence type="ECO:0000313" key="7">
    <source>
        <dbReference type="Proteomes" id="UP000053690"/>
    </source>
</evidence>
<organism evidence="6 7">
    <name type="scientific">Ruegeria profundi</name>
    <dbReference type="NCBI Taxonomy" id="1685378"/>
    <lineage>
        <taxon>Bacteria</taxon>
        <taxon>Pseudomonadati</taxon>
        <taxon>Pseudomonadota</taxon>
        <taxon>Alphaproteobacteria</taxon>
        <taxon>Rhodobacterales</taxon>
        <taxon>Roseobacteraceae</taxon>
        <taxon>Ruegeria</taxon>
    </lineage>
</organism>
<dbReference type="GO" id="GO:0005524">
    <property type="term" value="F:ATP binding"/>
    <property type="evidence" value="ECO:0007669"/>
    <property type="project" value="UniProtKB-KW"/>
</dbReference>
<comment type="similarity">
    <text evidence="1">Belongs to the ABC transporter superfamily.</text>
</comment>
<reference evidence="7" key="1">
    <citation type="submission" date="2015-12" db="EMBL/GenBank/DDBJ databases">
        <authorList>
            <person name="Zhang G."/>
            <person name="Stingl U."/>
        </authorList>
    </citation>
    <scope>NUCLEOTIDE SEQUENCE [LARGE SCALE GENOMIC DNA]</scope>
    <source>
        <strain evidence="7">ZGT108</strain>
    </source>
</reference>
<evidence type="ECO:0000256" key="1">
    <source>
        <dbReference type="ARBA" id="ARBA00005417"/>
    </source>
</evidence>
<accession>A0A0X3TNE6</accession>
<gene>
    <name evidence="6" type="ORF">AVO44_18025</name>
</gene>
<dbReference type="InterPro" id="IPR003439">
    <property type="entry name" value="ABC_transporter-like_ATP-bd"/>
</dbReference>
<comment type="caution">
    <text evidence="6">The sequence shown here is derived from an EMBL/GenBank/DDBJ whole genome shotgun (WGS) entry which is preliminary data.</text>
</comment>
<evidence type="ECO:0000256" key="4">
    <source>
        <dbReference type="ARBA" id="ARBA00022840"/>
    </source>
</evidence>
<evidence type="ECO:0000259" key="5">
    <source>
        <dbReference type="PROSITE" id="PS50893"/>
    </source>
</evidence>
<dbReference type="PROSITE" id="PS50893">
    <property type="entry name" value="ABC_TRANSPORTER_2"/>
    <property type="match status" value="1"/>
</dbReference>
<proteinExistence type="inferred from homology"/>
<dbReference type="GO" id="GO:0016887">
    <property type="term" value="F:ATP hydrolysis activity"/>
    <property type="evidence" value="ECO:0007669"/>
    <property type="project" value="InterPro"/>
</dbReference>
<dbReference type="SMART" id="SM00382">
    <property type="entry name" value="AAA"/>
    <property type="match status" value="1"/>
</dbReference>
<dbReference type="Proteomes" id="UP000053690">
    <property type="component" value="Unassembled WGS sequence"/>
</dbReference>
<sequence length="217" mass="24154">MIELVNVSKSYTLKGVRKQILDGLSYRFPKDRNVAIMGRNGAGKSTLMRIIAGTEQPDSGRVYRSVKVSWPLGFAGGFNGSMTGLENVRFVSRIYGQDTERVIDSVQAFAELGASLNLPIKTYSSGMKARLAFGLSMAIDFDCYLIDEITAVGDKNFKLKSQQVFTDKLGHSQIIMISHSASAIKTYCDCGLFLRRDGIYFYDDIDHLIADYNRDLT</sequence>
<keyword evidence="7" id="KW-1185">Reference proteome</keyword>
<dbReference type="InterPro" id="IPR027417">
    <property type="entry name" value="P-loop_NTPase"/>
</dbReference>
<dbReference type="PROSITE" id="PS00211">
    <property type="entry name" value="ABC_TRANSPORTER_1"/>
    <property type="match status" value="1"/>
</dbReference>
<dbReference type="CDD" id="cd03220">
    <property type="entry name" value="ABC_KpsT_Wzt"/>
    <property type="match status" value="1"/>
</dbReference>
<evidence type="ECO:0000313" key="6">
    <source>
        <dbReference type="EMBL" id="KUJ77278.1"/>
    </source>
</evidence>
<dbReference type="InterPro" id="IPR003593">
    <property type="entry name" value="AAA+_ATPase"/>
</dbReference>
<dbReference type="InterPro" id="IPR017871">
    <property type="entry name" value="ABC_transporter-like_CS"/>
</dbReference>
<dbReference type="STRING" id="1685378.AVO44_18025"/>